<dbReference type="InterPro" id="IPR008250">
    <property type="entry name" value="ATPase_P-typ_transduc_dom_A_sf"/>
</dbReference>
<keyword evidence="6 22" id="KW-1003">Cell membrane</keyword>
<dbReference type="InterPro" id="IPR023299">
    <property type="entry name" value="ATPase_P-typ_cyto_dom_N"/>
</dbReference>
<feature type="transmembrane region" description="Helical" evidence="22">
    <location>
        <begin position="128"/>
        <end position="145"/>
    </location>
</feature>
<evidence type="ECO:0000256" key="17">
    <source>
        <dbReference type="ARBA" id="ARBA00023008"/>
    </source>
</evidence>
<dbReference type="GO" id="GO:0043682">
    <property type="term" value="F:P-type divalent copper transporter activity"/>
    <property type="evidence" value="ECO:0007669"/>
    <property type="project" value="TreeGrafter"/>
</dbReference>
<keyword evidence="12" id="KW-0187">Copper transport</keyword>
<dbReference type="InterPro" id="IPR001757">
    <property type="entry name" value="P_typ_ATPase"/>
</dbReference>
<feature type="transmembrane region" description="Helical" evidence="22">
    <location>
        <begin position="94"/>
        <end position="116"/>
    </location>
</feature>
<evidence type="ECO:0000256" key="9">
    <source>
        <dbReference type="ARBA" id="ARBA00022723"/>
    </source>
</evidence>
<evidence type="ECO:0000256" key="22">
    <source>
        <dbReference type="RuleBase" id="RU362081"/>
    </source>
</evidence>
<keyword evidence="15" id="KW-1278">Translocase</keyword>
<dbReference type="NCBIfam" id="TIGR01511">
    <property type="entry name" value="ATPase-IB1_Cu"/>
    <property type="match status" value="1"/>
</dbReference>
<evidence type="ECO:0000256" key="2">
    <source>
        <dbReference type="ARBA" id="ARBA00006024"/>
    </source>
</evidence>
<keyword evidence="14" id="KW-0460">Magnesium</keyword>
<protein>
    <recommendedName>
        <fullName evidence="4">Copper-exporting P-type ATPase</fullName>
        <ecNumber evidence="3">7.2.2.8</ecNumber>
    </recommendedName>
    <alternativeName>
        <fullName evidence="20">Copper-exporting P-type ATPase A</fullName>
    </alternativeName>
</protein>
<keyword evidence="9 22" id="KW-0479">Metal-binding</keyword>
<feature type="transmembrane region" description="Helical" evidence="22">
    <location>
        <begin position="691"/>
        <end position="713"/>
    </location>
</feature>
<dbReference type="Gene3D" id="3.40.1110.10">
    <property type="entry name" value="Calcium-transporting ATPase, cytoplasmic domain N"/>
    <property type="match status" value="1"/>
</dbReference>
<dbReference type="AlphaFoldDB" id="A0A1G6D5W8"/>
<dbReference type="SFLD" id="SFLDF00027">
    <property type="entry name" value="p-type_atpase"/>
    <property type="match status" value="1"/>
</dbReference>
<dbReference type="GO" id="GO:0016887">
    <property type="term" value="F:ATP hydrolysis activity"/>
    <property type="evidence" value="ECO:0007669"/>
    <property type="project" value="InterPro"/>
</dbReference>
<dbReference type="SUPFAM" id="SSF55008">
    <property type="entry name" value="HMA, heavy metal-associated domain"/>
    <property type="match status" value="1"/>
</dbReference>
<keyword evidence="11 22" id="KW-0547">Nucleotide-binding</keyword>
<dbReference type="CDD" id="cd00371">
    <property type="entry name" value="HMA"/>
    <property type="match status" value="1"/>
</dbReference>
<dbReference type="SUPFAM" id="SSF81653">
    <property type="entry name" value="Calcium ATPase, transduction domain A"/>
    <property type="match status" value="1"/>
</dbReference>
<proteinExistence type="inferred from homology"/>
<evidence type="ECO:0000256" key="21">
    <source>
        <dbReference type="ARBA" id="ARBA00049289"/>
    </source>
</evidence>
<dbReference type="RefSeq" id="WP_074486532.1">
    <property type="nucleotide sequence ID" value="NZ_FMXP01000032.1"/>
</dbReference>
<feature type="domain" description="HMA" evidence="23">
    <location>
        <begin position="3"/>
        <end position="69"/>
    </location>
</feature>
<dbReference type="STRING" id="439219.SAMN02910293_01994"/>
<evidence type="ECO:0000256" key="11">
    <source>
        <dbReference type="ARBA" id="ARBA00022741"/>
    </source>
</evidence>
<evidence type="ECO:0000256" key="10">
    <source>
        <dbReference type="ARBA" id="ARBA00022737"/>
    </source>
</evidence>
<dbReference type="PRINTS" id="PR00119">
    <property type="entry name" value="CATATPASE"/>
</dbReference>
<dbReference type="FunFam" id="3.40.50.1000:FF:000144">
    <property type="entry name" value="copper-transporting ATPase 1 isoform X2"/>
    <property type="match status" value="1"/>
</dbReference>
<name>A0A1G6D5W8_9STRE</name>
<dbReference type="InterPro" id="IPR027256">
    <property type="entry name" value="P-typ_ATPase_IB"/>
</dbReference>
<keyword evidence="25" id="KW-1185">Reference proteome</keyword>
<dbReference type="NCBIfam" id="TIGR01525">
    <property type="entry name" value="ATPase-IB_hvy"/>
    <property type="match status" value="1"/>
</dbReference>
<comment type="subcellular location">
    <subcellularLocation>
        <location evidence="1">Cell membrane</location>
        <topology evidence="1">Multi-pass membrane protein</topology>
    </subcellularLocation>
</comment>
<evidence type="ECO:0000256" key="12">
    <source>
        <dbReference type="ARBA" id="ARBA00022796"/>
    </source>
</evidence>
<feature type="transmembrane region" description="Helical" evidence="22">
    <location>
        <begin position="719"/>
        <end position="738"/>
    </location>
</feature>
<keyword evidence="10" id="KW-0677">Repeat</keyword>
<evidence type="ECO:0000256" key="4">
    <source>
        <dbReference type="ARBA" id="ARBA00015102"/>
    </source>
</evidence>
<feature type="transmembrane region" description="Helical" evidence="22">
    <location>
        <begin position="348"/>
        <end position="369"/>
    </location>
</feature>
<feature type="transmembrane region" description="Helical" evidence="22">
    <location>
        <begin position="196"/>
        <end position="214"/>
    </location>
</feature>
<reference evidence="24 25" key="1">
    <citation type="submission" date="2016-10" db="EMBL/GenBank/DDBJ databases">
        <authorList>
            <person name="de Groot N.N."/>
        </authorList>
    </citation>
    <scope>NUCLEOTIDE SEQUENCE [LARGE SCALE GENOMIC DNA]</scope>
    <source>
        <strain evidence="24 25">A-4</strain>
    </source>
</reference>
<keyword evidence="7" id="KW-0597">Phosphoprotein</keyword>
<evidence type="ECO:0000256" key="16">
    <source>
        <dbReference type="ARBA" id="ARBA00022989"/>
    </source>
</evidence>
<keyword evidence="8 22" id="KW-0812">Transmembrane</keyword>
<evidence type="ECO:0000256" key="18">
    <source>
        <dbReference type="ARBA" id="ARBA00023065"/>
    </source>
</evidence>
<evidence type="ECO:0000256" key="3">
    <source>
        <dbReference type="ARBA" id="ARBA00012517"/>
    </source>
</evidence>
<dbReference type="InterPro" id="IPR044492">
    <property type="entry name" value="P_typ_ATPase_HD_dom"/>
</dbReference>
<dbReference type="PROSITE" id="PS01047">
    <property type="entry name" value="HMA_1"/>
    <property type="match status" value="1"/>
</dbReference>
<evidence type="ECO:0000313" key="25">
    <source>
        <dbReference type="Proteomes" id="UP000182508"/>
    </source>
</evidence>
<dbReference type="InterPro" id="IPR023214">
    <property type="entry name" value="HAD_sf"/>
</dbReference>
<dbReference type="Gene3D" id="2.70.150.10">
    <property type="entry name" value="Calcium-transporting ATPase, cytoplasmic transduction domain A"/>
    <property type="match status" value="1"/>
</dbReference>
<evidence type="ECO:0000256" key="13">
    <source>
        <dbReference type="ARBA" id="ARBA00022840"/>
    </source>
</evidence>
<organism evidence="24 25">
    <name type="scientific">Streptococcus henryi</name>
    <dbReference type="NCBI Taxonomy" id="439219"/>
    <lineage>
        <taxon>Bacteria</taxon>
        <taxon>Bacillati</taxon>
        <taxon>Bacillota</taxon>
        <taxon>Bacilli</taxon>
        <taxon>Lactobacillales</taxon>
        <taxon>Streptococcaceae</taxon>
        <taxon>Streptococcus</taxon>
    </lineage>
</organism>
<evidence type="ECO:0000256" key="5">
    <source>
        <dbReference type="ARBA" id="ARBA00022448"/>
    </source>
</evidence>
<dbReference type="PROSITE" id="PS50846">
    <property type="entry name" value="HMA_2"/>
    <property type="match status" value="1"/>
</dbReference>
<evidence type="ECO:0000313" key="24">
    <source>
        <dbReference type="EMBL" id="SDB40459.1"/>
    </source>
</evidence>
<dbReference type="InterPro" id="IPR059000">
    <property type="entry name" value="ATPase_P-type_domA"/>
</dbReference>
<dbReference type="PANTHER" id="PTHR43520">
    <property type="entry name" value="ATP7, ISOFORM B"/>
    <property type="match status" value="1"/>
</dbReference>
<dbReference type="Pfam" id="PF00122">
    <property type="entry name" value="E1-E2_ATPase"/>
    <property type="match status" value="1"/>
</dbReference>
<dbReference type="InterPro" id="IPR018303">
    <property type="entry name" value="ATPase_P-typ_P_site"/>
</dbReference>
<dbReference type="Pfam" id="PF00702">
    <property type="entry name" value="Hydrolase"/>
    <property type="match status" value="1"/>
</dbReference>
<evidence type="ECO:0000256" key="1">
    <source>
        <dbReference type="ARBA" id="ARBA00004651"/>
    </source>
</evidence>
<dbReference type="PRINTS" id="PR00942">
    <property type="entry name" value="CUATPASEI"/>
</dbReference>
<evidence type="ECO:0000256" key="20">
    <source>
        <dbReference type="ARBA" id="ARBA00029719"/>
    </source>
</evidence>
<feature type="transmembrane region" description="Helical" evidence="22">
    <location>
        <begin position="166"/>
        <end position="184"/>
    </location>
</feature>
<keyword evidence="19 22" id="KW-0472">Membrane</keyword>
<keyword evidence="5" id="KW-0813">Transport</keyword>
<evidence type="ECO:0000256" key="19">
    <source>
        <dbReference type="ARBA" id="ARBA00023136"/>
    </source>
</evidence>
<dbReference type="CDD" id="cd02094">
    <property type="entry name" value="P-type_ATPase_Cu-like"/>
    <property type="match status" value="1"/>
</dbReference>
<evidence type="ECO:0000256" key="7">
    <source>
        <dbReference type="ARBA" id="ARBA00022553"/>
    </source>
</evidence>
<dbReference type="Pfam" id="PF00403">
    <property type="entry name" value="HMA"/>
    <property type="match status" value="1"/>
</dbReference>
<dbReference type="EMBL" id="FMXP01000032">
    <property type="protein sequence ID" value="SDB40459.1"/>
    <property type="molecule type" value="Genomic_DNA"/>
</dbReference>
<feature type="transmembrane region" description="Helical" evidence="22">
    <location>
        <begin position="375"/>
        <end position="398"/>
    </location>
</feature>
<evidence type="ECO:0000259" key="23">
    <source>
        <dbReference type="PROSITE" id="PS50846"/>
    </source>
</evidence>
<keyword evidence="18" id="KW-0406">Ion transport</keyword>
<comment type="similarity">
    <text evidence="2 22">Belongs to the cation transport ATPase (P-type) (TC 3.A.3) family. Type IB subfamily.</text>
</comment>
<dbReference type="PRINTS" id="PR00943">
    <property type="entry name" value="CUATPASE"/>
</dbReference>
<evidence type="ECO:0000256" key="8">
    <source>
        <dbReference type="ARBA" id="ARBA00022692"/>
    </source>
</evidence>
<gene>
    <name evidence="24" type="ORF">SAMN02910293_01994</name>
</gene>
<dbReference type="FunFam" id="2.70.150.10:FF:000002">
    <property type="entry name" value="Copper-transporting ATPase 1, putative"/>
    <property type="match status" value="1"/>
</dbReference>
<dbReference type="GO" id="GO:0140581">
    <property type="term" value="F:P-type monovalent copper transporter activity"/>
    <property type="evidence" value="ECO:0007669"/>
    <property type="project" value="UniProtKB-EC"/>
</dbReference>
<dbReference type="GO" id="GO:0055070">
    <property type="term" value="P:copper ion homeostasis"/>
    <property type="evidence" value="ECO:0007669"/>
    <property type="project" value="TreeGrafter"/>
</dbReference>
<dbReference type="InterPro" id="IPR017969">
    <property type="entry name" value="Heavy-metal-associated_CS"/>
</dbReference>
<dbReference type="Gene3D" id="3.30.70.100">
    <property type="match status" value="1"/>
</dbReference>
<dbReference type="InterPro" id="IPR023298">
    <property type="entry name" value="ATPase_P-typ_TM_dom_sf"/>
</dbReference>
<evidence type="ECO:0000256" key="15">
    <source>
        <dbReference type="ARBA" id="ARBA00022967"/>
    </source>
</evidence>
<dbReference type="PROSITE" id="PS00154">
    <property type="entry name" value="ATPASE_E1_E2"/>
    <property type="match status" value="1"/>
</dbReference>
<accession>A0A1G6D5W8</accession>
<keyword evidence="17" id="KW-0186">Copper</keyword>
<dbReference type="SUPFAM" id="SSF81665">
    <property type="entry name" value="Calcium ATPase, transmembrane domain M"/>
    <property type="match status" value="1"/>
</dbReference>
<dbReference type="SUPFAM" id="SSF56784">
    <property type="entry name" value="HAD-like"/>
    <property type="match status" value="1"/>
</dbReference>
<evidence type="ECO:0000256" key="14">
    <source>
        <dbReference type="ARBA" id="ARBA00022842"/>
    </source>
</evidence>
<dbReference type="eggNOG" id="COG2217">
    <property type="taxonomic scope" value="Bacteria"/>
</dbReference>
<keyword evidence="16 22" id="KW-1133">Transmembrane helix</keyword>
<dbReference type="SFLD" id="SFLDG00002">
    <property type="entry name" value="C1.7:_P-type_atpase_like"/>
    <property type="match status" value="1"/>
</dbReference>
<dbReference type="EC" id="7.2.2.8" evidence="3"/>
<dbReference type="InterPro" id="IPR036163">
    <property type="entry name" value="HMA_dom_sf"/>
</dbReference>
<sequence length="746" mass="80061">MATKETFVIDGMTCAACVLNVENAVKKLDGIESAVVNLTTEKMTVDYDPALVDDAKIEKAVADAGYGATVFDPETAKSQEERDDEATNRMWHKFLMSAIFSVPLLYISMGSMMGMWVPNMISPHSHPMTFTLLQLVLTLPIMYFGRRFYVNGFRSLFKGHPNMDSLVAIATAAAFVYSLYSLYHVSLGHAHHVHELYFESVAVILTLITLGKYFETLSKGRTSDAIKKLMTLSAKEATVIRHGQELSLPIEEVVLGDVIIVKPGEKIPVDGVVLSGQSAIDESMLTGESIPVEKQADDKVFGASINGQGSITMKAEKVGDETLLAQIIKLVEDAQQTKAPIAKIADRVSGVFVPVVMAIALVTGLFWYFVMGESFIFAMQTAIAVLVIACPCALGLATPTAIMVGTGRAAENGILFKRGGTLENAHHLDTIVFDKTGTITQGKPQVINVFAYGPENEQCLLAQVASIEKLSEHPLSLAIVEKAAADRLDLLAIENFTSLTGFGLQADIAGQTISVGNDKLMIQKNVDLTASQEAVQSATALGQTPIYVARGNELIGLITVADQVKEDSKQTVAKLQEKGIDVVMLTGDNAKTAQAIAQQVGIKNVISQVLPDQKSQAIQDLQSQGKMVGMVGDGINDAPALATADIGIAVGSGTDIAIESADIILMKPEISDVIKALTISRLTIRIIKENLFWAFIYNVLAIPVAMGVLHLFGGPLLNPMIAGFAMGFSSVSVVLNALRLKYIKIN</sequence>
<dbReference type="GO" id="GO:0005524">
    <property type="term" value="F:ATP binding"/>
    <property type="evidence" value="ECO:0007669"/>
    <property type="project" value="UniProtKB-UniRule"/>
</dbReference>
<evidence type="ECO:0000256" key="6">
    <source>
        <dbReference type="ARBA" id="ARBA00022475"/>
    </source>
</evidence>
<dbReference type="NCBIfam" id="TIGR01512">
    <property type="entry name" value="ATPase-IB2_Cd"/>
    <property type="match status" value="1"/>
</dbReference>
<dbReference type="Proteomes" id="UP000182508">
    <property type="component" value="Unassembled WGS sequence"/>
</dbReference>
<dbReference type="InterPro" id="IPR036412">
    <property type="entry name" value="HAD-like_sf"/>
</dbReference>
<keyword evidence="13 22" id="KW-0067">ATP-binding</keyword>
<dbReference type="InterPro" id="IPR006121">
    <property type="entry name" value="HMA_dom"/>
</dbReference>
<dbReference type="GO" id="GO:0005507">
    <property type="term" value="F:copper ion binding"/>
    <property type="evidence" value="ECO:0007669"/>
    <property type="project" value="TreeGrafter"/>
</dbReference>
<comment type="catalytic activity">
    <reaction evidence="21">
        <text>Cu(+)(in) + ATP + H2O = Cu(+)(out) + ADP + phosphate + H(+)</text>
        <dbReference type="Rhea" id="RHEA:25792"/>
        <dbReference type="ChEBI" id="CHEBI:15377"/>
        <dbReference type="ChEBI" id="CHEBI:15378"/>
        <dbReference type="ChEBI" id="CHEBI:30616"/>
        <dbReference type="ChEBI" id="CHEBI:43474"/>
        <dbReference type="ChEBI" id="CHEBI:49552"/>
        <dbReference type="ChEBI" id="CHEBI:456216"/>
        <dbReference type="EC" id="7.2.2.8"/>
    </reaction>
</comment>
<dbReference type="Gene3D" id="3.40.50.1000">
    <property type="entry name" value="HAD superfamily/HAD-like"/>
    <property type="match status" value="1"/>
</dbReference>
<dbReference type="GO" id="GO:0005886">
    <property type="term" value="C:plasma membrane"/>
    <property type="evidence" value="ECO:0007669"/>
    <property type="project" value="UniProtKB-SubCell"/>
</dbReference>
<dbReference type="NCBIfam" id="TIGR01494">
    <property type="entry name" value="ATPase_P-type"/>
    <property type="match status" value="1"/>
</dbReference>
<dbReference type="SFLD" id="SFLDS00003">
    <property type="entry name" value="Haloacid_Dehalogenase"/>
    <property type="match status" value="1"/>
</dbReference>
<dbReference type="FunFam" id="3.30.70.100:FF:000005">
    <property type="entry name" value="Copper-exporting P-type ATPase A"/>
    <property type="match status" value="1"/>
</dbReference>
<dbReference type="PANTHER" id="PTHR43520:SF8">
    <property type="entry name" value="P-TYPE CU(+) TRANSPORTER"/>
    <property type="match status" value="1"/>
</dbReference>